<evidence type="ECO:0000313" key="1">
    <source>
        <dbReference type="EMBL" id="KAJ8033946.1"/>
    </source>
</evidence>
<sequence length="379" mass="43516">MTDFSDQNFTYTVAFPSNILRFSSKCLTRRRHNSIYGLPVNMSSLHQSCYLLLLLLSSSFITAFSSSEVILGNVRSILNKVDELKVCTRYLSEYREASFMCFTEIFLSERVPDSVIDIPNYTLVRGDRTIESGKSRGGVLCFFINDSWCNNFSIKQKTCNTEFESLAIGLRPLYLPREFTQILVTAVYIHPKANADNVRDQLKATISLIENSYPDAANLIMGDFNRCKIGDIVPTYTQYIDLPTRNNNTLDLCYGNIKGRNYKVKTLAQLGSSDHSIIHMSPTYRRELERSKPIVKTRINWNEEAVDQLHECFECTNWTVFDDQNIHDTTITATEYVKFYVDVIIPERSLRIFPNGKPWVFKKLKSLVYEKKAAFSSGD</sequence>
<dbReference type="Gene3D" id="3.60.10.10">
    <property type="entry name" value="Endonuclease/exonuclease/phosphatase"/>
    <property type="match status" value="1"/>
</dbReference>
<proteinExistence type="predicted"/>
<dbReference type="SUPFAM" id="SSF56219">
    <property type="entry name" value="DNase I-like"/>
    <property type="match status" value="1"/>
</dbReference>
<evidence type="ECO:0000313" key="2">
    <source>
        <dbReference type="Proteomes" id="UP001152320"/>
    </source>
</evidence>
<keyword evidence="2" id="KW-1185">Reference proteome</keyword>
<dbReference type="OrthoDB" id="10037236at2759"/>
<dbReference type="PANTHER" id="PTHR47510:SF3">
    <property type="entry name" value="ENDO_EXONUCLEASE_PHOSPHATASE DOMAIN-CONTAINING PROTEIN"/>
    <property type="match status" value="1"/>
</dbReference>
<evidence type="ECO:0008006" key="3">
    <source>
        <dbReference type="Google" id="ProtNLM"/>
    </source>
</evidence>
<name>A0A9Q1H687_HOLLE</name>
<dbReference type="InterPro" id="IPR036691">
    <property type="entry name" value="Endo/exonu/phosph_ase_sf"/>
</dbReference>
<comment type="caution">
    <text evidence="1">The sequence shown here is derived from an EMBL/GenBank/DDBJ whole genome shotgun (WGS) entry which is preliminary data.</text>
</comment>
<reference evidence="1" key="1">
    <citation type="submission" date="2021-10" db="EMBL/GenBank/DDBJ databases">
        <title>Tropical sea cucumber genome reveals ecological adaptation and Cuvierian tubules defense mechanism.</title>
        <authorList>
            <person name="Chen T."/>
        </authorList>
    </citation>
    <scope>NUCLEOTIDE SEQUENCE</scope>
    <source>
        <strain evidence="1">Nanhai2018</strain>
        <tissue evidence="1">Muscle</tissue>
    </source>
</reference>
<accession>A0A9Q1H687</accession>
<dbReference type="AlphaFoldDB" id="A0A9Q1H687"/>
<dbReference type="Proteomes" id="UP001152320">
    <property type="component" value="Chromosome 11"/>
</dbReference>
<dbReference type="PANTHER" id="PTHR47510">
    <property type="entry name" value="REVERSE TRANSCRIPTASE DOMAIN-CONTAINING PROTEIN"/>
    <property type="match status" value="1"/>
</dbReference>
<dbReference type="EMBL" id="JAIZAY010000011">
    <property type="protein sequence ID" value="KAJ8033946.1"/>
    <property type="molecule type" value="Genomic_DNA"/>
</dbReference>
<organism evidence="1 2">
    <name type="scientific">Holothuria leucospilota</name>
    <name type="common">Black long sea cucumber</name>
    <name type="synonym">Mertensiothuria leucospilota</name>
    <dbReference type="NCBI Taxonomy" id="206669"/>
    <lineage>
        <taxon>Eukaryota</taxon>
        <taxon>Metazoa</taxon>
        <taxon>Echinodermata</taxon>
        <taxon>Eleutherozoa</taxon>
        <taxon>Echinozoa</taxon>
        <taxon>Holothuroidea</taxon>
        <taxon>Aspidochirotacea</taxon>
        <taxon>Aspidochirotida</taxon>
        <taxon>Holothuriidae</taxon>
        <taxon>Holothuria</taxon>
    </lineage>
</organism>
<gene>
    <name evidence="1" type="ORF">HOLleu_24335</name>
</gene>
<protein>
    <recommendedName>
        <fullName evidence="3">Endonuclease/exonuclease/phosphatase domain-containing protein</fullName>
    </recommendedName>
</protein>